<dbReference type="CDD" id="cd14014">
    <property type="entry name" value="STKc_PknB_like"/>
    <property type="match status" value="1"/>
</dbReference>
<dbReference type="Gene3D" id="3.30.200.20">
    <property type="entry name" value="Phosphorylase Kinase, domain 1"/>
    <property type="match status" value="1"/>
</dbReference>
<evidence type="ECO:0000313" key="8">
    <source>
        <dbReference type="EMBL" id="AKT38148.1"/>
    </source>
</evidence>
<keyword evidence="6" id="KW-1133">Transmembrane helix</keyword>
<keyword evidence="9" id="KW-1185">Reference proteome</keyword>
<dbReference type="SMART" id="SM00220">
    <property type="entry name" value="S_TKc"/>
    <property type="match status" value="1"/>
</dbReference>
<accession>A0A0K1EC59</accession>
<evidence type="ECO:0000256" key="1">
    <source>
        <dbReference type="ARBA" id="ARBA00022679"/>
    </source>
</evidence>
<dbReference type="OrthoDB" id="5514810at2"/>
<keyword evidence="3" id="KW-0418">Kinase</keyword>
<dbReference type="AlphaFoldDB" id="A0A0K1EC59"/>
<dbReference type="EMBL" id="CP012159">
    <property type="protein sequence ID" value="AKT38148.1"/>
    <property type="molecule type" value="Genomic_DNA"/>
</dbReference>
<keyword evidence="6" id="KW-0812">Transmembrane</keyword>
<dbReference type="PROSITE" id="PS50011">
    <property type="entry name" value="PROTEIN_KINASE_DOM"/>
    <property type="match status" value="1"/>
</dbReference>
<evidence type="ECO:0000256" key="3">
    <source>
        <dbReference type="ARBA" id="ARBA00022777"/>
    </source>
</evidence>
<gene>
    <name evidence="8" type="ORF">CMC5_022910</name>
</gene>
<reference evidence="8 9" key="1">
    <citation type="submission" date="2015-07" db="EMBL/GenBank/DDBJ databases">
        <title>Genome analysis of myxobacterium Chondromyces crocatus Cm c5 reveals a high potential for natural compound synthesis and the genetic basis for the loss of fruiting body formation.</title>
        <authorList>
            <person name="Zaburannyi N."/>
            <person name="Bunk B."/>
            <person name="Maier J."/>
            <person name="Overmann J."/>
            <person name="Mueller R."/>
        </authorList>
    </citation>
    <scope>NUCLEOTIDE SEQUENCE [LARGE SCALE GENOMIC DNA]</scope>
    <source>
        <strain evidence="8 9">Cm c5</strain>
    </source>
</reference>
<feature type="compositionally biased region" description="Low complexity" evidence="5">
    <location>
        <begin position="298"/>
        <end position="309"/>
    </location>
</feature>
<dbReference type="KEGG" id="ccro:CMC5_022910"/>
<evidence type="ECO:0000256" key="6">
    <source>
        <dbReference type="SAM" id="Phobius"/>
    </source>
</evidence>
<organism evidence="8 9">
    <name type="scientific">Chondromyces crocatus</name>
    <dbReference type="NCBI Taxonomy" id="52"/>
    <lineage>
        <taxon>Bacteria</taxon>
        <taxon>Pseudomonadati</taxon>
        <taxon>Myxococcota</taxon>
        <taxon>Polyangia</taxon>
        <taxon>Polyangiales</taxon>
        <taxon>Polyangiaceae</taxon>
        <taxon>Chondromyces</taxon>
    </lineage>
</organism>
<feature type="region of interest" description="Disordered" evidence="5">
    <location>
        <begin position="372"/>
        <end position="401"/>
    </location>
</feature>
<dbReference type="SUPFAM" id="SSF56112">
    <property type="entry name" value="Protein kinase-like (PK-like)"/>
    <property type="match status" value="1"/>
</dbReference>
<dbReference type="InterPro" id="IPR011009">
    <property type="entry name" value="Kinase-like_dom_sf"/>
</dbReference>
<dbReference type="Gene3D" id="1.10.510.10">
    <property type="entry name" value="Transferase(Phosphotransferase) domain 1"/>
    <property type="match status" value="1"/>
</dbReference>
<evidence type="ECO:0000256" key="2">
    <source>
        <dbReference type="ARBA" id="ARBA00022741"/>
    </source>
</evidence>
<sequence>MRLRMQTGELVAGRFEIVRHAGSGGMGAVYKARDRETSQPVAVKVLHGHSAAHAERFAREAQLLSELRHPGIVRFVGSGVTAQGDGFIVMEWLEGESLSARLKRGPLSVAEAIQLGVRVADALRPAHERGIVHRDLKPPNLFLEGGTIEKLKVLDFGIARILEPGQKLTITGQMIGTPGYMSPEQARGDQSVDARTDVYALGCVLYRALTGRRVFEGEDPVSALIKVTVEEPPRAAVYRPEVPPALDDLVARMLAISPLRRPRDATAVLSELLVIGGFQDGETAIAPSTGPRAVGPAGSFASMQPSSFSPAPPPGGGTASAARAASPVQPASPIAAQPTGHPPHASVSVVGPPSVVPTPTMASAYAQPSASGYGPAYGPPHGPPHGPPLTGHGSSHGAGYFTGHPYPGAPYGAAPPQTPPQTNKAMVFGLVGAVGALLVVLFGGVLLLLIAPASSPGSSFGGSSAVCPGERCLAFEVPDPSRADAVKLLPAVRKVAREIEPTAELVLLSLVNGSREGLIDTKDQRQIVQYHFQNAQRDSRFYLWLGDGRLVMSRSTAVPTQLPLADPSCSMPAIIRAAGLSEGYSTATLLDSAGGFGPTFMIAGAQGNAFIDPRACTPKKMF</sequence>
<keyword evidence="4" id="KW-0067">ATP-binding</keyword>
<feature type="transmembrane region" description="Helical" evidence="6">
    <location>
        <begin position="425"/>
        <end position="450"/>
    </location>
</feature>
<dbReference type="Pfam" id="PF00069">
    <property type="entry name" value="Pkinase"/>
    <property type="match status" value="1"/>
</dbReference>
<dbReference type="InterPro" id="IPR000719">
    <property type="entry name" value="Prot_kinase_dom"/>
</dbReference>
<dbReference type="Proteomes" id="UP000067626">
    <property type="component" value="Chromosome"/>
</dbReference>
<evidence type="ECO:0000256" key="4">
    <source>
        <dbReference type="ARBA" id="ARBA00022840"/>
    </source>
</evidence>
<evidence type="ECO:0000256" key="5">
    <source>
        <dbReference type="SAM" id="MobiDB-lite"/>
    </source>
</evidence>
<feature type="region of interest" description="Disordered" evidence="5">
    <location>
        <begin position="286"/>
        <end position="352"/>
    </location>
</feature>
<dbReference type="GO" id="GO:0004674">
    <property type="term" value="F:protein serine/threonine kinase activity"/>
    <property type="evidence" value="ECO:0007669"/>
    <property type="project" value="TreeGrafter"/>
</dbReference>
<evidence type="ECO:0000313" key="9">
    <source>
        <dbReference type="Proteomes" id="UP000067626"/>
    </source>
</evidence>
<keyword evidence="2" id="KW-0547">Nucleotide-binding</keyword>
<dbReference type="PANTHER" id="PTHR43289:SF6">
    <property type="entry name" value="SERINE_THREONINE-PROTEIN KINASE NEKL-3"/>
    <property type="match status" value="1"/>
</dbReference>
<dbReference type="PROSITE" id="PS00108">
    <property type="entry name" value="PROTEIN_KINASE_ST"/>
    <property type="match status" value="1"/>
</dbReference>
<keyword evidence="6" id="KW-0472">Membrane</keyword>
<feature type="compositionally biased region" description="Pro residues" evidence="5">
    <location>
        <begin position="377"/>
        <end position="387"/>
    </location>
</feature>
<dbReference type="PANTHER" id="PTHR43289">
    <property type="entry name" value="MITOGEN-ACTIVATED PROTEIN KINASE KINASE KINASE 20-RELATED"/>
    <property type="match status" value="1"/>
</dbReference>
<keyword evidence="1" id="KW-0808">Transferase</keyword>
<protein>
    <recommendedName>
        <fullName evidence="7">Protein kinase domain-containing protein</fullName>
    </recommendedName>
</protein>
<evidence type="ECO:0000259" key="7">
    <source>
        <dbReference type="PROSITE" id="PS50011"/>
    </source>
</evidence>
<feature type="compositionally biased region" description="Low complexity" evidence="5">
    <location>
        <begin position="388"/>
        <end position="397"/>
    </location>
</feature>
<feature type="compositionally biased region" description="Low complexity" evidence="5">
    <location>
        <begin position="342"/>
        <end position="352"/>
    </location>
</feature>
<dbReference type="GO" id="GO:0005524">
    <property type="term" value="F:ATP binding"/>
    <property type="evidence" value="ECO:0007669"/>
    <property type="project" value="UniProtKB-KW"/>
</dbReference>
<name>A0A0K1EC59_CHOCO</name>
<dbReference type="STRING" id="52.CMC5_022910"/>
<proteinExistence type="predicted"/>
<dbReference type="InterPro" id="IPR008271">
    <property type="entry name" value="Ser/Thr_kinase_AS"/>
</dbReference>
<feature type="compositionally biased region" description="Low complexity" evidence="5">
    <location>
        <begin position="319"/>
        <end position="333"/>
    </location>
</feature>
<feature type="domain" description="Protein kinase" evidence="7">
    <location>
        <begin position="15"/>
        <end position="273"/>
    </location>
</feature>